<evidence type="ECO:0000313" key="4">
    <source>
        <dbReference type="EMBL" id="CAB4899697.1"/>
    </source>
</evidence>
<reference evidence="3" key="1">
    <citation type="submission" date="2020-05" db="EMBL/GenBank/DDBJ databases">
        <authorList>
            <person name="Chiriac C."/>
            <person name="Salcher M."/>
            <person name="Ghai R."/>
            <person name="Kavagutti S V."/>
        </authorList>
    </citation>
    <scope>NUCLEOTIDE SEQUENCE</scope>
</reference>
<gene>
    <name evidence="2" type="ORF">UFOPK2754_00687</name>
    <name evidence="3" type="ORF">UFOPK3139_02057</name>
    <name evidence="4" type="ORF">UFOPK3543_00792</name>
    <name evidence="5" type="ORF">UFOPK3967_02093</name>
</gene>
<dbReference type="InterPro" id="IPR004360">
    <property type="entry name" value="Glyas_Fos-R_dOase_dom"/>
</dbReference>
<organism evidence="3">
    <name type="scientific">freshwater metagenome</name>
    <dbReference type="NCBI Taxonomy" id="449393"/>
    <lineage>
        <taxon>unclassified sequences</taxon>
        <taxon>metagenomes</taxon>
        <taxon>ecological metagenomes</taxon>
    </lineage>
</organism>
<evidence type="ECO:0000313" key="3">
    <source>
        <dbReference type="EMBL" id="CAB4834338.1"/>
    </source>
</evidence>
<feature type="domain" description="VOC" evidence="1">
    <location>
        <begin position="4"/>
        <end position="125"/>
    </location>
</feature>
<evidence type="ECO:0000259" key="1">
    <source>
        <dbReference type="PROSITE" id="PS51819"/>
    </source>
</evidence>
<dbReference type="EMBL" id="CAFABA010000093">
    <property type="protein sequence ID" value="CAB4834338.1"/>
    <property type="molecule type" value="Genomic_DNA"/>
</dbReference>
<evidence type="ECO:0000313" key="5">
    <source>
        <dbReference type="EMBL" id="CAB5008255.1"/>
    </source>
</evidence>
<dbReference type="InterPro" id="IPR029068">
    <property type="entry name" value="Glyas_Bleomycin-R_OHBP_Dase"/>
</dbReference>
<dbReference type="EMBL" id="CAEZYR010000017">
    <property type="protein sequence ID" value="CAB4734061.1"/>
    <property type="molecule type" value="Genomic_DNA"/>
</dbReference>
<evidence type="ECO:0000313" key="2">
    <source>
        <dbReference type="EMBL" id="CAB4734061.1"/>
    </source>
</evidence>
<protein>
    <submittedName>
        <fullName evidence="3">Unannotated protein</fullName>
    </submittedName>
</protein>
<dbReference type="PROSITE" id="PS51819">
    <property type="entry name" value="VOC"/>
    <property type="match status" value="1"/>
</dbReference>
<dbReference type="EMBL" id="CAFBOS010000145">
    <property type="protein sequence ID" value="CAB5008255.1"/>
    <property type="molecule type" value="Genomic_DNA"/>
</dbReference>
<dbReference type="CDD" id="cd06587">
    <property type="entry name" value="VOC"/>
    <property type="match status" value="1"/>
</dbReference>
<proteinExistence type="predicted"/>
<dbReference type="SUPFAM" id="SSF54593">
    <property type="entry name" value="Glyoxalase/Bleomycin resistance protein/Dihydroxybiphenyl dioxygenase"/>
    <property type="match status" value="1"/>
</dbReference>
<name>A0A6J7APF0_9ZZZZ</name>
<dbReference type="AlphaFoldDB" id="A0A6J7APF0"/>
<dbReference type="InterPro" id="IPR037523">
    <property type="entry name" value="VOC_core"/>
</dbReference>
<dbReference type="Gene3D" id="3.10.180.10">
    <property type="entry name" value="2,3-Dihydroxybiphenyl 1,2-Dioxygenase, domain 1"/>
    <property type="match status" value="1"/>
</dbReference>
<dbReference type="EMBL" id="CAFBMH010000019">
    <property type="protein sequence ID" value="CAB4899697.1"/>
    <property type="molecule type" value="Genomic_DNA"/>
</dbReference>
<sequence length="130" mass="13974">MILGFSHAQLVVRDVAASAAWYCTTLGLEQFVEGIISSGPYVGLRHPDAKFVIGLQTATSEQAATLASSAIEHLSFAVADRFMLETMRDSLLAHGVAVGPIFEEQVSYNARLTDPDGLVLELTAPKVRRA</sequence>
<accession>A0A6J7APF0</accession>
<dbReference type="Pfam" id="PF00903">
    <property type="entry name" value="Glyoxalase"/>
    <property type="match status" value="1"/>
</dbReference>